<evidence type="ECO:0000313" key="2">
    <source>
        <dbReference type="WBParaSite" id="PgR013_g015_t02"/>
    </source>
</evidence>
<dbReference type="WBParaSite" id="PgR013_g015_t02">
    <property type="protein sequence ID" value="PgR013_g015_t02"/>
    <property type="gene ID" value="PgR013_g015"/>
</dbReference>
<accession>A0A915AQY4</accession>
<protein>
    <submittedName>
        <fullName evidence="2">Uncharacterized protein</fullName>
    </submittedName>
</protein>
<proteinExistence type="predicted"/>
<dbReference type="AlphaFoldDB" id="A0A915AQY4"/>
<name>A0A915AQY4_PARUN</name>
<dbReference type="Proteomes" id="UP000887569">
    <property type="component" value="Unplaced"/>
</dbReference>
<evidence type="ECO:0000313" key="1">
    <source>
        <dbReference type="Proteomes" id="UP000887569"/>
    </source>
</evidence>
<reference evidence="2" key="1">
    <citation type="submission" date="2022-11" db="UniProtKB">
        <authorList>
            <consortium name="WormBaseParasite"/>
        </authorList>
    </citation>
    <scope>IDENTIFICATION</scope>
</reference>
<organism evidence="1 2">
    <name type="scientific">Parascaris univalens</name>
    <name type="common">Nematode worm</name>
    <dbReference type="NCBI Taxonomy" id="6257"/>
    <lineage>
        <taxon>Eukaryota</taxon>
        <taxon>Metazoa</taxon>
        <taxon>Ecdysozoa</taxon>
        <taxon>Nematoda</taxon>
        <taxon>Chromadorea</taxon>
        <taxon>Rhabditida</taxon>
        <taxon>Spirurina</taxon>
        <taxon>Ascaridomorpha</taxon>
        <taxon>Ascaridoidea</taxon>
        <taxon>Ascarididae</taxon>
        <taxon>Parascaris</taxon>
    </lineage>
</organism>
<sequence>ARAVCNGWRLVGSVVAEIALATRYFNIRIFEAVTRGILIYMRFLLELPCYMLTIQEIQGISEVLLSCA</sequence>
<keyword evidence="1" id="KW-1185">Reference proteome</keyword>